<dbReference type="AlphaFoldDB" id="A0A139R3D8"/>
<dbReference type="InterPro" id="IPR036249">
    <property type="entry name" value="Thioredoxin-like_sf"/>
</dbReference>
<dbReference type="Proteomes" id="UP000071927">
    <property type="component" value="Unassembled WGS sequence"/>
</dbReference>
<evidence type="ECO:0000313" key="2">
    <source>
        <dbReference type="EMBL" id="KXU09174.1"/>
    </source>
</evidence>
<name>A0A139R3D8_9STRE</name>
<feature type="domain" description="Thioredoxin" evidence="1">
    <location>
        <begin position="41"/>
        <end position="123"/>
    </location>
</feature>
<comment type="caution">
    <text evidence="2">The sequence shown here is derived from an EMBL/GenBank/DDBJ whole genome shotgun (WGS) entry which is preliminary data.</text>
</comment>
<dbReference type="PATRIC" id="fig|315405.12.peg.1164"/>
<dbReference type="SUPFAM" id="SSF52833">
    <property type="entry name" value="Thioredoxin-like"/>
    <property type="match status" value="1"/>
</dbReference>
<evidence type="ECO:0000259" key="1">
    <source>
        <dbReference type="Pfam" id="PF00085"/>
    </source>
</evidence>
<protein>
    <recommendedName>
        <fullName evidence="1">Thioredoxin domain-containing protein</fullName>
    </recommendedName>
</protein>
<dbReference type="EMBL" id="LQXV01000165">
    <property type="protein sequence ID" value="KXU09174.1"/>
    <property type="molecule type" value="Genomic_DNA"/>
</dbReference>
<gene>
    <name evidence="2" type="ORF">SGADD03_00989</name>
</gene>
<dbReference type="InterPro" id="IPR013766">
    <property type="entry name" value="Thioredoxin_domain"/>
</dbReference>
<evidence type="ECO:0000313" key="3">
    <source>
        <dbReference type="Proteomes" id="UP000071927"/>
    </source>
</evidence>
<accession>A0A139R3D8</accession>
<sequence>MNGFKKIVNRKKIILVLLIALGLLVPLKIGYDYYSSDYHSELTAKVYNDTVNENINIVFYKKGCPYCEAGISKIKSEAKQSDVTTFYVDVDSTDGQVLTSRFDVVKAPTIVTIRDGAITLDYYAYDDKNGDIAVNDKYIEEVFNDY</sequence>
<dbReference type="Gene3D" id="3.40.30.10">
    <property type="entry name" value="Glutaredoxin"/>
    <property type="match status" value="1"/>
</dbReference>
<proteinExistence type="predicted"/>
<reference evidence="2 3" key="1">
    <citation type="submission" date="2016-01" db="EMBL/GenBank/DDBJ databases">
        <title>Highly variable Streptococcus oralis are common among viridans streptococci isolated from primates.</title>
        <authorList>
            <person name="Denapaite D."/>
            <person name="Rieger M."/>
            <person name="Koendgen S."/>
            <person name="Brueckner R."/>
            <person name="Ochigava I."/>
            <person name="Kappeler P."/>
            <person name="Maetz-Rensing K."/>
            <person name="Leendertz F."/>
            <person name="Hakenbeck R."/>
        </authorList>
    </citation>
    <scope>NUCLEOTIDE SEQUENCE [LARGE SCALE GENOMIC DNA]</scope>
    <source>
        <strain evidence="2 3">DD03</strain>
    </source>
</reference>
<organism evidence="2 3">
    <name type="scientific">Streptococcus gallolyticus</name>
    <dbReference type="NCBI Taxonomy" id="315405"/>
    <lineage>
        <taxon>Bacteria</taxon>
        <taxon>Bacillati</taxon>
        <taxon>Bacillota</taxon>
        <taxon>Bacilli</taxon>
        <taxon>Lactobacillales</taxon>
        <taxon>Streptococcaceae</taxon>
        <taxon>Streptococcus</taxon>
    </lineage>
</organism>
<dbReference type="Pfam" id="PF00085">
    <property type="entry name" value="Thioredoxin"/>
    <property type="match status" value="1"/>
</dbReference>